<protein>
    <submittedName>
        <fullName evidence="1">Uncharacterized protein</fullName>
    </submittedName>
</protein>
<gene>
    <name evidence="1" type="ORF">BV898_03471</name>
</gene>
<comment type="caution">
    <text evidence="1">The sequence shown here is derived from an EMBL/GenBank/DDBJ whole genome shotgun (WGS) entry which is preliminary data.</text>
</comment>
<sequence>MVVLTRKLTFEILTVLVIHYRPSNLRQLRQPLRHDFGRPSSGWSSTTVRLTFHSSFSLSVTTSVARLPHGPLTNVSTTIKG</sequence>
<proteinExistence type="predicted"/>
<reference evidence="2" key="1">
    <citation type="submission" date="2017-01" db="EMBL/GenBank/DDBJ databases">
        <title>Comparative genomics of anhydrobiosis in the tardigrade Hypsibius dujardini.</title>
        <authorList>
            <person name="Yoshida Y."/>
            <person name="Koutsovoulos G."/>
            <person name="Laetsch D."/>
            <person name="Stevens L."/>
            <person name="Kumar S."/>
            <person name="Horikawa D."/>
            <person name="Ishino K."/>
            <person name="Komine S."/>
            <person name="Tomita M."/>
            <person name="Blaxter M."/>
            <person name="Arakawa K."/>
        </authorList>
    </citation>
    <scope>NUCLEOTIDE SEQUENCE [LARGE SCALE GENOMIC DNA]</scope>
    <source>
        <strain evidence="2">Z151</strain>
    </source>
</reference>
<organism evidence="1 2">
    <name type="scientific">Hypsibius exemplaris</name>
    <name type="common">Freshwater tardigrade</name>
    <dbReference type="NCBI Taxonomy" id="2072580"/>
    <lineage>
        <taxon>Eukaryota</taxon>
        <taxon>Metazoa</taxon>
        <taxon>Ecdysozoa</taxon>
        <taxon>Tardigrada</taxon>
        <taxon>Eutardigrada</taxon>
        <taxon>Parachela</taxon>
        <taxon>Hypsibioidea</taxon>
        <taxon>Hypsibiidae</taxon>
        <taxon>Hypsibius</taxon>
    </lineage>
</organism>
<dbReference type="EMBL" id="MTYJ01000016">
    <property type="protein sequence ID" value="OQV22646.1"/>
    <property type="molecule type" value="Genomic_DNA"/>
</dbReference>
<accession>A0A1W0X546</accession>
<keyword evidence="2" id="KW-1185">Reference proteome</keyword>
<dbReference type="AlphaFoldDB" id="A0A1W0X546"/>
<evidence type="ECO:0000313" key="1">
    <source>
        <dbReference type="EMBL" id="OQV22646.1"/>
    </source>
</evidence>
<name>A0A1W0X546_HYPEX</name>
<dbReference type="Proteomes" id="UP000192578">
    <property type="component" value="Unassembled WGS sequence"/>
</dbReference>
<evidence type="ECO:0000313" key="2">
    <source>
        <dbReference type="Proteomes" id="UP000192578"/>
    </source>
</evidence>